<keyword evidence="2" id="KW-1185">Reference proteome</keyword>
<evidence type="ECO:0000313" key="2">
    <source>
        <dbReference type="Proteomes" id="UP000256690"/>
    </source>
</evidence>
<dbReference type="GeneID" id="38120770"/>
<dbReference type="Proteomes" id="UP000256690">
    <property type="component" value="Unassembled WGS sequence"/>
</dbReference>
<reference evidence="1 2" key="1">
    <citation type="journal article" date="2018" name="IMA Fungus">
        <title>IMA Genome-F 9: Draft genome sequence of Annulohypoxylon stygium, Aspergillus mulundensis, Berkeleyomyces basicola (syn. Thielaviopsis basicola), Ceratocystis smalleyi, two Cercospora beticola strains, Coleophoma cylindrospora, Fusarium fracticaudum, Phialophora cf. hyalina, and Morchella septimelata.</title>
        <authorList>
            <person name="Wingfield B.D."/>
            <person name="Bills G.F."/>
            <person name="Dong Y."/>
            <person name="Huang W."/>
            <person name="Nel W.J."/>
            <person name="Swalarsk-Parry B.S."/>
            <person name="Vaghefi N."/>
            <person name="Wilken P.M."/>
            <person name="An Z."/>
            <person name="de Beer Z.W."/>
            <person name="De Vos L."/>
            <person name="Chen L."/>
            <person name="Duong T.A."/>
            <person name="Gao Y."/>
            <person name="Hammerbacher A."/>
            <person name="Kikkert J.R."/>
            <person name="Li Y."/>
            <person name="Li H."/>
            <person name="Li K."/>
            <person name="Li Q."/>
            <person name="Liu X."/>
            <person name="Ma X."/>
            <person name="Naidoo K."/>
            <person name="Pethybridge S.J."/>
            <person name="Sun J."/>
            <person name="Steenkamp E.T."/>
            <person name="van der Nest M.A."/>
            <person name="van Wyk S."/>
            <person name="Wingfield M.J."/>
            <person name="Xiong C."/>
            <person name="Yue Q."/>
            <person name="Zhang X."/>
        </authorList>
    </citation>
    <scope>NUCLEOTIDE SEQUENCE [LARGE SCALE GENOMIC DNA]</scope>
    <source>
        <strain evidence="1 2">DSM 5745</strain>
    </source>
</reference>
<accession>A0A3D8QJ41</accession>
<name>A0A3D8QJ41_9EURO</name>
<dbReference type="EMBL" id="PVWQ01000016">
    <property type="protein sequence ID" value="RDW61728.1"/>
    <property type="molecule type" value="Genomic_DNA"/>
</dbReference>
<dbReference type="STRING" id="1810919.A0A3D8QJ41"/>
<dbReference type="AlphaFoldDB" id="A0A3D8QJ41"/>
<dbReference type="RefSeq" id="XP_026598859.1">
    <property type="nucleotide sequence ID" value="XM_026752416.1"/>
</dbReference>
<protein>
    <submittedName>
        <fullName evidence="1">Uncharacterized protein</fullName>
    </submittedName>
</protein>
<gene>
    <name evidence="1" type="ORF">DSM5745_10400</name>
</gene>
<proteinExistence type="predicted"/>
<organism evidence="1 2">
    <name type="scientific">Aspergillus mulundensis</name>
    <dbReference type="NCBI Taxonomy" id="1810919"/>
    <lineage>
        <taxon>Eukaryota</taxon>
        <taxon>Fungi</taxon>
        <taxon>Dikarya</taxon>
        <taxon>Ascomycota</taxon>
        <taxon>Pezizomycotina</taxon>
        <taxon>Eurotiomycetes</taxon>
        <taxon>Eurotiomycetidae</taxon>
        <taxon>Eurotiales</taxon>
        <taxon>Aspergillaceae</taxon>
        <taxon>Aspergillus</taxon>
        <taxon>Aspergillus subgen. Nidulantes</taxon>
    </lineage>
</organism>
<evidence type="ECO:0000313" key="1">
    <source>
        <dbReference type="EMBL" id="RDW61728.1"/>
    </source>
</evidence>
<comment type="caution">
    <text evidence="1">The sequence shown here is derived from an EMBL/GenBank/DDBJ whole genome shotgun (WGS) entry which is preliminary data.</text>
</comment>
<sequence length="401" mass="43750">MSTNRESSPAGIPDDIFPLDPGGDIVLDIHGVSKVLVSALHAQDLESGILTSLPSQLVNNSSDSDSGTEDDGKGVLSVLVSSDRLTDASPHFANMLGSLTEAMVSNDQSMNEHWRIRIDLPLRPLEHAMDINDESLAFLYLLVILHGQGRFIPVEVPLDILVALALLVDFLGEPCYQAAKGVADIWVKVLNGDVDHEDVMGPAVNIHERLAWVLIGHVFKREDVFRFATKAVLLSSEGKIESMLPIPAAILESLNANRTKTLTTLTRLLTHLREPILSGCRNKTGLIPLQTDLEESYVHVLPEHVSLAVAEDLDNQACVNAVLRAYEAAMEFLGILTTVGLDFEGLSVRKIVSGALRIDVSEGEEYLDNGAHERCSVSWRVRGVLGVFEMPAGLQLEEFQD</sequence>